<feature type="compositionally biased region" description="Basic residues" evidence="8">
    <location>
        <begin position="377"/>
        <end position="387"/>
    </location>
</feature>
<keyword evidence="11" id="KW-1185">Reference proteome</keyword>
<keyword evidence="2" id="KW-0479">Metal-binding</keyword>
<organism evidence="10 11">
    <name type="scientific">Polypedilum vanderplanki</name>
    <name type="common">Sleeping chironomid midge</name>
    <dbReference type="NCBI Taxonomy" id="319348"/>
    <lineage>
        <taxon>Eukaryota</taxon>
        <taxon>Metazoa</taxon>
        <taxon>Ecdysozoa</taxon>
        <taxon>Arthropoda</taxon>
        <taxon>Hexapoda</taxon>
        <taxon>Insecta</taxon>
        <taxon>Pterygota</taxon>
        <taxon>Neoptera</taxon>
        <taxon>Endopterygota</taxon>
        <taxon>Diptera</taxon>
        <taxon>Nematocera</taxon>
        <taxon>Chironomoidea</taxon>
        <taxon>Chironomidae</taxon>
        <taxon>Chironominae</taxon>
        <taxon>Polypedilum</taxon>
        <taxon>Polypedilum</taxon>
    </lineage>
</organism>
<feature type="domain" description="C2H2-type" evidence="9">
    <location>
        <begin position="328"/>
        <end position="357"/>
    </location>
</feature>
<keyword evidence="6" id="KW-0539">Nucleus</keyword>
<comment type="subcellular location">
    <subcellularLocation>
        <location evidence="1">Nucleus</location>
    </subcellularLocation>
</comment>
<feature type="compositionally biased region" description="Polar residues" evidence="8">
    <location>
        <begin position="388"/>
        <end position="397"/>
    </location>
</feature>
<keyword evidence="3" id="KW-0677">Repeat</keyword>
<dbReference type="FunFam" id="3.30.160.60:FF:000018">
    <property type="entry name" value="Krueppel-like factor 15"/>
    <property type="match status" value="1"/>
</dbReference>
<dbReference type="AlphaFoldDB" id="A0A9J6C139"/>
<evidence type="ECO:0000259" key="9">
    <source>
        <dbReference type="PROSITE" id="PS50157"/>
    </source>
</evidence>
<dbReference type="Proteomes" id="UP001107558">
    <property type="component" value="Chromosome 2"/>
</dbReference>
<evidence type="ECO:0000256" key="3">
    <source>
        <dbReference type="ARBA" id="ARBA00022737"/>
    </source>
</evidence>
<proteinExistence type="predicted"/>
<evidence type="ECO:0000256" key="1">
    <source>
        <dbReference type="ARBA" id="ARBA00004123"/>
    </source>
</evidence>
<reference evidence="10" key="1">
    <citation type="submission" date="2021-03" db="EMBL/GenBank/DDBJ databases">
        <title>Chromosome level genome of the anhydrobiotic midge Polypedilum vanderplanki.</title>
        <authorList>
            <person name="Yoshida Y."/>
            <person name="Kikawada T."/>
            <person name="Gusev O."/>
        </authorList>
    </citation>
    <scope>NUCLEOTIDE SEQUENCE</scope>
    <source>
        <strain evidence="10">NIAS01</strain>
        <tissue evidence="10">Whole body or cell culture</tissue>
    </source>
</reference>
<dbReference type="Pfam" id="PF00096">
    <property type="entry name" value="zf-C2H2"/>
    <property type="match status" value="3"/>
</dbReference>
<dbReference type="InterPro" id="IPR013087">
    <property type="entry name" value="Znf_C2H2_type"/>
</dbReference>
<sequence length="421" mass="47040">MSKKCMTMMDIQLPPTPPMVDDSNSNSSNDFKKIDDVHLLKRKLSDIELPKGLVTPNPSDESDNESELPPRKRMCARDSFKSSSYTPPPEEFSTSSNETFKEEVSTPLLVQQQQQQRASVIMRVNKDGCISTADVIHPKYNDDDNDTHLNVFRCVKYKMGRKNSCSTTTAATIINEIAKVNALAINSNVSDSLRRNEKATNLIPIAPAPMTTTASSAAILLALDHQKTTQLSNAMVVPQLPPQSIFFASSQQNGSNNITATATRILLLPTNIATTPSSQPSHVSHQKQQPAQERRRIFECTYPNCGKNYFKSSHLKAHTRSHTGERPFLCKWEDCGRRFSRSDELSRHKRTHTGEKKFACPICDRRFMRSDHLSKHCKRHSKDKTKGKSNGLTQSTITNNRPIVPAVDLSNKSSSLQLGIC</sequence>
<dbReference type="InterPro" id="IPR036236">
    <property type="entry name" value="Znf_C2H2_sf"/>
</dbReference>
<accession>A0A9J6C139</accession>
<evidence type="ECO:0000256" key="4">
    <source>
        <dbReference type="ARBA" id="ARBA00022771"/>
    </source>
</evidence>
<gene>
    <name evidence="10" type="ORF">PVAND_005772</name>
</gene>
<dbReference type="PROSITE" id="PS50157">
    <property type="entry name" value="ZINC_FINGER_C2H2_2"/>
    <property type="match status" value="3"/>
</dbReference>
<feature type="region of interest" description="Disordered" evidence="8">
    <location>
        <begin position="377"/>
        <end position="397"/>
    </location>
</feature>
<evidence type="ECO:0000256" key="5">
    <source>
        <dbReference type="ARBA" id="ARBA00022833"/>
    </source>
</evidence>
<name>A0A9J6C139_POLVA</name>
<dbReference type="GO" id="GO:0000981">
    <property type="term" value="F:DNA-binding transcription factor activity, RNA polymerase II-specific"/>
    <property type="evidence" value="ECO:0007669"/>
    <property type="project" value="TreeGrafter"/>
</dbReference>
<feature type="domain" description="C2H2-type" evidence="9">
    <location>
        <begin position="298"/>
        <end position="327"/>
    </location>
</feature>
<feature type="domain" description="C2H2-type" evidence="9">
    <location>
        <begin position="358"/>
        <end position="385"/>
    </location>
</feature>
<dbReference type="SUPFAM" id="SSF57667">
    <property type="entry name" value="beta-beta-alpha zinc fingers"/>
    <property type="match status" value="2"/>
</dbReference>
<dbReference type="PROSITE" id="PS00028">
    <property type="entry name" value="ZINC_FINGER_C2H2_1"/>
    <property type="match status" value="3"/>
</dbReference>
<dbReference type="PANTHER" id="PTHR23235:SF174">
    <property type="entry name" value="CABUT, ISOFORM A"/>
    <property type="match status" value="1"/>
</dbReference>
<dbReference type="GO" id="GO:0005634">
    <property type="term" value="C:nucleus"/>
    <property type="evidence" value="ECO:0007669"/>
    <property type="project" value="UniProtKB-SubCell"/>
</dbReference>
<dbReference type="SMART" id="SM00355">
    <property type="entry name" value="ZnF_C2H2"/>
    <property type="match status" value="3"/>
</dbReference>
<keyword evidence="5" id="KW-0862">Zinc</keyword>
<evidence type="ECO:0000256" key="7">
    <source>
        <dbReference type="PROSITE-ProRule" id="PRU00042"/>
    </source>
</evidence>
<dbReference type="FunFam" id="3.30.160.60:FF:000125">
    <property type="entry name" value="Putative zinc finger protein 143"/>
    <property type="match status" value="1"/>
</dbReference>
<dbReference type="OrthoDB" id="4748970at2759"/>
<evidence type="ECO:0000313" key="11">
    <source>
        <dbReference type="Proteomes" id="UP001107558"/>
    </source>
</evidence>
<dbReference type="GO" id="GO:0000978">
    <property type="term" value="F:RNA polymerase II cis-regulatory region sequence-specific DNA binding"/>
    <property type="evidence" value="ECO:0007669"/>
    <property type="project" value="TreeGrafter"/>
</dbReference>
<dbReference type="PANTHER" id="PTHR23235">
    <property type="entry name" value="KRUEPPEL-LIKE TRANSCRIPTION FACTOR"/>
    <property type="match status" value="1"/>
</dbReference>
<feature type="region of interest" description="Disordered" evidence="8">
    <location>
        <begin position="45"/>
        <end position="98"/>
    </location>
</feature>
<feature type="region of interest" description="Disordered" evidence="8">
    <location>
        <begin position="1"/>
        <end position="31"/>
    </location>
</feature>
<evidence type="ECO:0000256" key="2">
    <source>
        <dbReference type="ARBA" id="ARBA00022723"/>
    </source>
</evidence>
<dbReference type="Gene3D" id="3.30.160.60">
    <property type="entry name" value="Classic Zinc Finger"/>
    <property type="match status" value="3"/>
</dbReference>
<dbReference type="FunFam" id="3.30.160.60:FF:000100">
    <property type="entry name" value="Zinc finger 45-like"/>
    <property type="match status" value="1"/>
</dbReference>
<evidence type="ECO:0000313" key="10">
    <source>
        <dbReference type="EMBL" id="KAG5675913.1"/>
    </source>
</evidence>
<dbReference type="EMBL" id="JADBJN010000002">
    <property type="protein sequence ID" value="KAG5675913.1"/>
    <property type="molecule type" value="Genomic_DNA"/>
</dbReference>
<dbReference type="GO" id="GO:0008270">
    <property type="term" value="F:zinc ion binding"/>
    <property type="evidence" value="ECO:0007669"/>
    <property type="project" value="UniProtKB-KW"/>
</dbReference>
<protein>
    <recommendedName>
        <fullName evidence="9">C2H2-type domain-containing protein</fullName>
    </recommendedName>
</protein>
<comment type="caution">
    <text evidence="10">The sequence shown here is derived from an EMBL/GenBank/DDBJ whole genome shotgun (WGS) entry which is preliminary data.</text>
</comment>
<evidence type="ECO:0000256" key="8">
    <source>
        <dbReference type="SAM" id="MobiDB-lite"/>
    </source>
</evidence>
<evidence type="ECO:0000256" key="6">
    <source>
        <dbReference type="ARBA" id="ARBA00023242"/>
    </source>
</evidence>
<keyword evidence="4 7" id="KW-0863">Zinc-finger</keyword>